<evidence type="ECO:0000313" key="1">
    <source>
        <dbReference type="EMBL" id="KKM96073.1"/>
    </source>
</evidence>
<gene>
    <name evidence="1" type="ORF">LCGC14_1181750</name>
</gene>
<comment type="caution">
    <text evidence="1">The sequence shown here is derived from an EMBL/GenBank/DDBJ whole genome shotgun (WGS) entry which is preliminary data.</text>
</comment>
<dbReference type="AlphaFoldDB" id="A0A0F9LRQ3"/>
<reference evidence="1" key="1">
    <citation type="journal article" date="2015" name="Nature">
        <title>Complex archaea that bridge the gap between prokaryotes and eukaryotes.</title>
        <authorList>
            <person name="Spang A."/>
            <person name="Saw J.H."/>
            <person name="Jorgensen S.L."/>
            <person name="Zaremba-Niedzwiedzka K."/>
            <person name="Martijn J."/>
            <person name="Lind A.E."/>
            <person name="van Eijk R."/>
            <person name="Schleper C."/>
            <person name="Guy L."/>
            <person name="Ettema T.J."/>
        </authorList>
    </citation>
    <scope>NUCLEOTIDE SEQUENCE</scope>
</reference>
<organism evidence="1">
    <name type="scientific">marine sediment metagenome</name>
    <dbReference type="NCBI Taxonomy" id="412755"/>
    <lineage>
        <taxon>unclassified sequences</taxon>
        <taxon>metagenomes</taxon>
        <taxon>ecological metagenomes</taxon>
    </lineage>
</organism>
<proteinExistence type="predicted"/>
<name>A0A0F9LRQ3_9ZZZZ</name>
<protein>
    <submittedName>
        <fullName evidence="1">Uncharacterized protein</fullName>
    </submittedName>
</protein>
<accession>A0A0F9LRQ3</accession>
<sequence>MGTARERCVRCGHADNEHMRNGRCVSHRCTCRGFVATGKLERAYDAKLRAYEQAQTRALDLRDEADQAYDAWQAAAAESGEMT</sequence>
<dbReference type="EMBL" id="LAZR01005927">
    <property type="protein sequence ID" value="KKM96073.1"/>
    <property type="molecule type" value="Genomic_DNA"/>
</dbReference>